<dbReference type="EMBL" id="WPHM01000009">
    <property type="protein sequence ID" value="MUZ59196.1"/>
    <property type="molecule type" value="Genomic_DNA"/>
</dbReference>
<evidence type="ECO:0000256" key="1">
    <source>
        <dbReference type="ARBA" id="ARBA00022714"/>
    </source>
</evidence>
<dbReference type="Pfam" id="PF13411">
    <property type="entry name" value="MerR_1"/>
    <property type="match status" value="1"/>
</dbReference>
<keyword evidence="2" id="KW-0408">Iron</keyword>
<evidence type="ECO:0000313" key="6">
    <source>
        <dbReference type="EMBL" id="MUZ59196.1"/>
    </source>
</evidence>
<evidence type="ECO:0000256" key="4">
    <source>
        <dbReference type="ARBA" id="ARBA00023125"/>
    </source>
</evidence>
<evidence type="ECO:0000313" key="7">
    <source>
        <dbReference type="Proteomes" id="UP000436692"/>
    </source>
</evidence>
<dbReference type="GO" id="GO:0051537">
    <property type="term" value="F:2 iron, 2 sulfur cluster binding"/>
    <property type="evidence" value="ECO:0007669"/>
    <property type="project" value="UniProtKB-KW"/>
</dbReference>
<organism evidence="6 7">
    <name type="scientific">Agrobacterium vitis</name>
    <name type="common">Rhizobium vitis</name>
    <dbReference type="NCBI Taxonomy" id="373"/>
    <lineage>
        <taxon>Bacteria</taxon>
        <taxon>Pseudomonadati</taxon>
        <taxon>Pseudomonadota</taxon>
        <taxon>Alphaproteobacteria</taxon>
        <taxon>Hyphomicrobiales</taxon>
        <taxon>Rhizobiaceae</taxon>
        <taxon>Rhizobium/Agrobacterium group</taxon>
        <taxon>Agrobacterium</taxon>
    </lineage>
</organism>
<reference evidence="6 7" key="1">
    <citation type="submission" date="2019-12" db="EMBL/GenBank/DDBJ databases">
        <title>Whole-genome sequencing of Allorhizobium vitis.</title>
        <authorList>
            <person name="Gan H.M."/>
            <person name="Szegedi E."/>
            <person name="Burr T."/>
            <person name="Savka M.A."/>
        </authorList>
    </citation>
    <scope>NUCLEOTIDE SEQUENCE [LARGE SCALE GENOMIC DNA]</scope>
    <source>
        <strain evidence="6 7">CG989</strain>
    </source>
</reference>
<dbReference type="InterPro" id="IPR000551">
    <property type="entry name" value="MerR-type_HTH_dom"/>
</dbReference>
<dbReference type="GO" id="GO:0003677">
    <property type="term" value="F:DNA binding"/>
    <property type="evidence" value="ECO:0007669"/>
    <property type="project" value="UniProtKB-KW"/>
</dbReference>
<keyword evidence="3" id="KW-0411">Iron-sulfur</keyword>
<dbReference type="GO" id="GO:0003700">
    <property type="term" value="F:DNA-binding transcription factor activity"/>
    <property type="evidence" value="ECO:0007669"/>
    <property type="project" value="InterPro"/>
</dbReference>
<dbReference type="SUPFAM" id="SSF46955">
    <property type="entry name" value="Putative DNA-binding domain"/>
    <property type="match status" value="1"/>
</dbReference>
<dbReference type="InterPro" id="IPR047057">
    <property type="entry name" value="MerR_fam"/>
</dbReference>
<dbReference type="AlphaFoldDB" id="A0AAE5AX76"/>
<dbReference type="InterPro" id="IPR010211">
    <property type="entry name" value="Redox-sen_tscrpt-act_SoxR"/>
</dbReference>
<proteinExistence type="predicted"/>
<gene>
    <name evidence="6" type="primary">soxR</name>
    <name evidence="6" type="ORF">GOZ95_17275</name>
</gene>
<accession>A0AAE5AX76</accession>
<dbReference type="Proteomes" id="UP000436692">
    <property type="component" value="Unassembled WGS sequence"/>
</dbReference>
<dbReference type="CDD" id="cd01110">
    <property type="entry name" value="HTH_SoxR"/>
    <property type="match status" value="1"/>
</dbReference>
<dbReference type="InterPro" id="IPR009061">
    <property type="entry name" value="DNA-bd_dom_put_sf"/>
</dbReference>
<dbReference type="SMART" id="SM00422">
    <property type="entry name" value="HTH_MERR"/>
    <property type="match status" value="1"/>
</dbReference>
<keyword evidence="4" id="KW-0238">DNA-binding</keyword>
<evidence type="ECO:0000256" key="2">
    <source>
        <dbReference type="ARBA" id="ARBA00023004"/>
    </source>
</evidence>
<evidence type="ECO:0000256" key="3">
    <source>
        <dbReference type="ARBA" id="ARBA00023014"/>
    </source>
</evidence>
<dbReference type="PANTHER" id="PTHR30204:SF0">
    <property type="entry name" value="REDOX-SENSITIVE TRANSCRIPTIONAL ACTIVATOR SOXR"/>
    <property type="match status" value="1"/>
</dbReference>
<dbReference type="GO" id="GO:0006979">
    <property type="term" value="P:response to oxidative stress"/>
    <property type="evidence" value="ECO:0007669"/>
    <property type="project" value="InterPro"/>
</dbReference>
<dbReference type="PRINTS" id="PR00040">
    <property type="entry name" value="HTHMERR"/>
</dbReference>
<dbReference type="Gene3D" id="1.10.1660.10">
    <property type="match status" value="1"/>
</dbReference>
<protein>
    <submittedName>
        <fullName evidence="6">Redox-sensitive transcriptional activator SoxR</fullName>
    </submittedName>
</protein>
<feature type="domain" description="HTH merR-type" evidence="5">
    <location>
        <begin position="5"/>
        <end position="73"/>
    </location>
</feature>
<dbReference type="RefSeq" id="WP_156548367.1">
    <property type="nucleotide sequence ID" value="NZ_WPHM01000009.1"/>
</dbReference>
<keyword evidence="1" id="KW-0479">Metal-binding</keyword>
<sequence>MRMQGLSVGELAERSGVAVSALHFYERKGLIRARRTSGNQRRYDRDVLRRVAIIRAALALGIPLKEVAAIMADLPQGQTPGREDWRRIATRWAHSLDRRIAMLGKLRNDLDGCIGCGCLSMTHCNIFNPQDMAGERSEGAVFLLDSDRNEGGNPADSTELP</sequence>
<dbReference type="NCBIfam" id="TIGR01950">
    <property type="entry name" value="SoxR"/>
    <property type="match status" value="1"/>
</dbReference>
<evidence type="ECO:0000259" key="5">
    <source>
        <dbReference type="PROSITE" id="PS50937"/>
    </source>
</evidence>
<dbReference type="PROSITE" id="PS50937">
    <property type="entry name" value="HTH_MERR_2"/>
    <property type="match status" value="1"/>
</dbReference>
<comment type="caution">
    <text evidence="6">The sequence shown here is derived from an EMBL/GenBank/DDBJ whole genome shotgun (WGS) entry which is preliminary data.</text>
</comment>
<name>A0AAE5AX76_AGRVI</name>
<dbReference type="PROSITE" id="PS00552">
    <property type="entry name" value="HTH_MERR_1"/>
    <property type="match status" value="1"/>
</dbReference>
<keyword evidence="1" id="KW-0001">2Fe-2S</keyword>
<dbReference type="PANTHER" id="PTHR30204">
    <property type="entry name" value="REDOX-CYCLING DRUG-SENSING TRANSCRIPTIONAL ACTIVATOR SOXR"/>
    <property type="match status" value="1"/>
</dbReference>